<reference evidence="8 9" key="1">
    <citation type="submission" date="2017-11" db="EMBL/GenBank/DDBJ databases">
        <title>Infants hospitalized years apart are colonized by the same room-sourced microbial strains.</title>
        <authorList>
            <person name="Brooks B."/>
            <person name="Olm M.R."/>
            <person name="Firek B.A."/>
            <person name="Baker R."/>
            <person name="Thomas B.C."/>
            <person name="Morowitz M.J."/>
            <person name="Banfield J.F."/>
        </authorList>
    </citation>
    <scope>NUCLEOTIDE SEQUENCE [LARGE SCALE GENOMIC DNA]</scope>
    <source>
        <strain evidence="8">S2_012_000_R3_87</strain>
    </source>
</reference>
<comment type="caution">
    <text evidence="8">The sequence shown here is derived from an EMBL/GenBank/DDBJ whole genome shotgun (WGS) entry which is preliminary data.</text>
</comment>
<evidence type="ECO:0000256" key="2">
    <source>
        <dbReference type="ARBA" id="ARBA00022475"/>
    </source>
</evidence>
<gene>
    <name evidence="8" type="ORF">DI609_02340</name>
</gene>
<evidence type="ECO:0000256" key="3">
    <source>
        <dbReference type="ARBA" id="ARBA00022692"/>
    </source>
</evidence>
<feature type="domain" description="Cardiolipin synthase N-terminal" evidence="7">
    <location>
        <begin position="25"/>
        <end position="60"/>
    </location>
</feature>
<feature type="transmembrane region" description="Helical" evidence="6">
    <location>
        <begin position="6"/>
        <end position="28"/>
    </location>
</feature>
<keyword evidence="5 6" id="KW-0472">Membrane</keyword>
<evidence type="ECO:0000256" key="1">
    <source>
        <dbReference type="ARBA" id="ARBA00004651"/>
    </source>
</evidence>
<dbReference type="GO" id="GO:0005886">
    <property type="term" value="C:plasma membrane"/>
    <property type="evidence" value="ECO:0007669"/>
    <property type="project" value="UniProtKB-SubCell"/>
</dbReference>
<proteinExistence type="predicted"/>
<name>A0A2W5B9Q1_9CORY</name>
<comment type="subcellular location">
    <subcellularLocation>
        <location evidence="1">Cell membrane</location>
        <topology evidence="1">Multi-pass membrane protein</topology>
    </subcellularLocation>
</comment>
<accession>A0A2W5B9Q1</accession>
<evidence type="ECO:0000256" key="4">
    <source>
        <dbReference type="ARBA" id="ARBA00022989"/>
    </source>
</evidence>
<keyword evidence="2" id="KW-1003">Cell membrane</keyword>
<sequence>MHIPALYDALWVILPTTAAIMLGVVLCVELRYRSPASRTIAWSAVQVFLPFIGFVAWLVLELPRLKRTQQDG</sequence>
<evidence type="ECO:0000313" key="9">
    <source>
        <dbReference type="Proteomes" id="UP000249451"/>
    </source>
</evidence>
<dbReference type="Proteomes" id="UP000249451">
    <property type="component" value="Unassembled WGS sequence"/>
</dbReference>
<keyword evidence="3 6" id="KW-0812">Transmembrane</keyword>
<evidence type="ECO:0000313" key="8">
    <source>
        <dbReference type="EMBL" id="PZP02543.1"/>
    </source>
</evidence>
<dbReference type="EMBL" id="QFNY01000033">
    <property type="protein sequence ID" value="PZP02543.1"/>
    <property type="molecule type" value="Genomic_DNA"/>
</dbReference>
<dbReference type="Pfam" id="PF13396">
    <property type="entry name" value="PLDc_N"/>
    <property type="match status" value="1"/>
</dbReference>
<evidence type="ECO:0000256" key="6">
    <source>
        <dbReference type="SAM" id="Phobius"/>
    </source>
</evidence>
<dbReference type="AlphaFoldDB" id="A0A2W5B9Q1"/>
<protein>
    <recommendedName>
        <fullName evidence="7">Cardiolipin synthase N-terminal domain-containing protein</fullName>
    </recommendedName>
</protein>
<organism evidence="8 9">
    <name type="scientific">Corynebacterium urealyticum</name>
    <dbReference type="NCBI Taxonomy" id="43771"/>
    <lineage>
        <taxon>Bacteria</taxon>
        <taxon>Bacillati</taxon>
        <taxon>Actinomycetota</taxon>
        <taxon>Actinomycetes</taxon>
        <taxon>Mycobacteriales</taxon>
        <taxon>Corynebacteriaceae</taxon>
        <taxon>Corynebacterium</taxon>
    </lineage>
</organism>
<keyword evidence="4 6" id="KW-1133">Transmembrane helix</keyword>
<dbReference type="InterPro" id="IPR027379">
    <property type="entry name" value="CLS_N"/>
</dbReference>
<evidence type="ECO:0000256" key="5">
    <source>
        <dbReference type="ARBA" id="ARBA00023136"/>
    </source>
</evidence>
<feature type="transmembrane region" description="Helical" evidence="6">
    <location>
        <begin position="40"/>
        <end position="60"/>
    </location>
</feature>
<evidence type="ECO:0000259" key="7">
    <source>
        <dbReference type="Pfam" id="PF13396"/>
    </source>
</evidence>